<dbReference type="eggNOG" id="KOG0102">
    <property type="taxonomic scope" value="Eukaryota"/>
</dbReference>
<dbReference type="Proteomes" id="UP000030762">
    <property type="component" value="Unassembled WGS sequence"/>
</dbReference>
<reference evidence="4 5" key="1">
    <citation type="submission" date="2012-04" db="EMBL/GenBank/DDBJ databases">
        <title>The Genome Sequence of Saprolegnia declina VS20.</title>
        <authorList>
            <consortium name="The Broad Institute Genome Sequencing Platform"/>
            <person name="Russ C."/>
            <person name="Nusbaum C."/>
            <person name="Tyler B."/>
            <person name="van West P."/>
            <person name="Dieguez-Uribeondo J."/>
            <person name="de Bruijn I."/>
            <person name="Tripathy S."/>
            <person name="Jiang R."/>
            <person name="Young S.K."/>
            <person name="Zeng Q."/>
            <person name="Gargeya S."/>
            <person name="Fitzgerald M."/>
            <person name="Haas B."/>
            <person name="Abouelleil A."/>
            <person name="Alvarado L."/>
            <person name="Arachchi H.M."/>
            <person name="Berlin A."/>
            <person name="Chapman S.B."/>
            <person name="Goldberg J."/>
            <person name="Griggs A."/>
            <person name="Gujja S."/>
            <person name="Hansen M."/>
            <person name="Howarth C."/>
            <person name="Imamovic A."/>
            <person name="Larimer J."/>
            <person name="McCowen C."/>
            <person name="Montmayeur A."/>
            <person name="Murphy C."/>
            <person name="Neiman D."/>
            <person name="Pearson M."/>
            <person name="Priest M."/>
            <person name="Roberts A."/>
            <person name="Saif S."/>
            <person name="Shea T."/>
            <person name="Sisk P."/>
            <person name="Sykes S."/>
            <person name="Wortman J."/>
            <person name="Nusbaum C."/>
            <person name="Birren B."/>
        </authorList>
    </citation>
    <scope>NUCLEOTIDE SEQUENCE [LARGE SCALE GENOMIC DNA]</scope>
    <source>
        <strain evidence="4 5">VS20</strain>
    </source>
</reference>
<dbReference type="FunFam" id="3.90.640.10:FF:000003">
    <property type="entry name" value="Molecular chaperone DnaK"/>
    <property type="match status" value="1"/>
</dbReference>
<evidence type="ECO:0000313" key="4">
    <source>
        <dbReference type="EMBL" id="EQC31475.1"/>
    </source>
</evidence>
<dbReference type="PANTHER" id="PTHR45639:SF32">
    <property type="entry name" value="HEAT SHOCK PROTEIN PDR13"/>
    <property type="match status" value="1"/>
</dbReference>
<evidence type="ECO:0000256" key="3">
    <source>
        <dbReference type="SAM" id="Coils"/>
    </source>
</evidence>
<feature type="coiled-coil region" evidence="3">
    <location>
        <begin position="303"/>
        <end position="330"/>
    </location>
</feature>
<keyword evidence="2" id="KW-0067">ATP-binding</keyword>
<dbReference type="GeneID" id="19951378"/>
<keyword evidence="1" id="KW-0547">Nucleotide-binding</keyword>
<dbReference type="InterPro" id="IPR013126">
    <property type="entry name" value="Hsp_70_fam"/>
</dbReference>
<evidence type="ECO:0000256" key="2">
    <source>
        <dbReference type="ARBA" id="ARBA00022840"/>
    </source>
</evidence>
<dbReference type="OMA" id="VERHPIM"/>
<evidence type="ECO:0000256" key="1">
    <source>
        <dbReference type="ARBA" id="ARBA00022741"/>
    </source>
</evidence>
<dbReference type="OrthoDB" id="164621at2759"/>
<dbReference type="GO" id="GO:0005634">
    <property type="term" value="C:nucleus"/>
    <property type="evidence" value="ECO:0007669"/>
    <property type="project" value="TreeGrafter"/>
</dbReference>
<evidence type="ECO:0000313" key="5">
    <source>
        <dbReference type="Proteomes" id="UP000030762"/>
    </source>
</evidence>
<proteinExistence type="predicted"/>
<dbReference type="InterPro" id="IPR043129">
    <property type="entry name" value="ATPase_NBD"/>
</dbReference>
<name>T0QD66_SAPDV</name>
<sequence length="443" mass="47824">MLAAQRILRRSPRHALPTMHAMSLVSLRRDDDHVRGFRSTAPVERHPIMLGLVGASLALTAHYTLRAHRRLQAEKEAQPFERASMLLGLDLGLSSTRLAGLDTKGTHEDTIVAEPSAVQVRSGEVIVGALAVKNAVPRLRDELLHWRPLTQLGVDASETDPAFTIDTVLTTLVRRLHEGVANALEKDEDSVPCVVALPPSFGDAEKDRLRAILQAANMHVLGYVREPIAAVFAASDWDDTLRTVAVVDMGGVETQCSILNCTDPTAPVILASKATEGMSGATVDAAIVELLAREFQAKSSIDLRTDSLAMDRLREAAENAKKELSTAKVSHVNLPFITADQKGAKHLEHAFSLSALQRLVAPSLAEGRTVIAAALADAKLTPQDVDAVLFCGGGMKSKFMQGEIATYLDHPVVINTGNEEDAVVRGALEAGRRYWAEMEAARE</sequence>
<dbReference type="PANTHER" id="PTHR45639">
    <property type="entry name" value="HSC70CB, ISOFORM G-RELATED"/>
    <property type="match status" value="1"/>
</dbReference>
<dbReference type="RefSeq" id="XP_008614874.1">
    <property type="nucleotide sequence ID" value="XM_008616652.1"/>
</dbReference>
<keyword evidence="5" id="KW-1185">Reference proteome</keyword>
<dbReference type="InParanoid" id="T0QD66"/>
<dbReference type="Pfam" id="PF00012">
    <property type="entry name" value="HSP70"/>
    <property type="match status" value="1"/>
</dbReference>
<gene>
    <name evidence="4" type="ORF">SDRG_10651</name>
</gene>
<dbReference type="Gene3D" id="3.30.420.40">
    <property type="match status" value="2"/>
</dbReference>
<dbReference type="GO" id="GO:0005829">
    <property type="term" value="C:cytosol"/>
    <property type="evidence" value="ECO:0007669"/>
    <property type="project" value="TreeGrafter"/>
</dbReference>
<dbReference type="GO" id="GO:0140662">
    <property type="term" value="F:ATP-dependent protein folding chaperone"/>
    <property type="evidence" value="ECO:0007669"/>
    <property type="project" value="InterPro"/>
</dbReference>
<protein>
    <submittedName>
        <fullName evidence="4">Uncharacterized protein</fullName>
    </submittedName>
</protein>
<accession>T0QD66</accession>
<organism evidence="4 5">
    <name type="scientific">Saprolegnia diclina (strain VS20)</name>
    <dbReference type="NCBI Taxonomy" id="1156394"/>
    <lineage>
        <taxon>Eukaryota</taxon>
        <taxon>Sar</taxon>
        <taxon>Stramenopiles</taxon>
        <taxon>Oomycota</taxon>
        <taxon>Saprolegniomycetes</taxon>
        <taxon>Saprolegniales</taxon>
        <taxon>Saprolegniaceae</taxon>
        <taxon>Saprolegnia</taxon>
    </lineage>
</organism>
<dbReference type="EMBL" id="JH767168">
    <property type="protein sequence ID" value="EQC31475.1"/>
    <property type="molecule type" value="Genomic_DNA"/>
</dbReference>
<keyword evidence="3" id="KW-0175">Coiled coil</keyword>
<dbReference type="GO" id="GO:0005524">
    <property type="term" value="F:ATP binding"/>
    <property type="evidence" value="ECO:0007669"/>
    <property type="project" value="UniProtKB-KW"/>
</dbReference>
<dbReference type="STRING" id="1156394.T0QD66"/>
<dbReference type="SUPFAM" id="SSF53067">
    <property type="entry name" value="Actin-like ATPase domain"/>
    <property type="match status" value="2"/>
</dbReference>
<dbReference type="AlphaFoldDB" id="T0QD66"/>
<dbReference type="Gene3D" id="3.90.640.10">
    <property type="entry name" value="Actin, Chain A, domain 4"/>
    <property type="match status" value="1"/>
</dbReference>
<dbReference type="VEuPathDB" id="FungiDB:SDRG_10651"/>